<evidence type="ECO:0000256" key="2">
    <source>
        <dbReference type="ARBA" id="ARBA00022658"/>
    </source>
</evidence>
<feature type="domain" description="SH3" evidence="5">
    <location>
        <begin position="12"/>
        <end position="71"/>
    </location>
</feature>
<dbReference type="SMART" id="SM00229">
    <property type="entry name" value="RasGEFN"/>
    <property type="match status" value="1"/>
</dbReference>
<keyword evidence="1 4" id="KW-0728">SH3 domain</keyword>
<dbReference type="SMART" id="SM00326">
    <property type="entry name" value="SH3"/>
    <property type="match status" value="1"/>
</dbReference>
<evidence type="ECO:0000259" key="6">
    <source>
        <dbReference type="PROSITE" id="PS50009"/>
    </source>
</evidence>
<evidence type="ECO:0000256" key="4">
    <source>
        <dbReference type="PROSITE-ProRule" id="PRU00192"/>
    </source>
</evidence>
<dbReference type="GO" id="GO:0005886">
    <property type="term" value="C:plasma membrane"/>
    <property type="evidence" value="ECO:0007669"/>
    <property type="project" value="TreeGrafter"/>
</dbReference>
<evidence type="ECO:0000256" key="3">
    <source>
        <dbReference type="PROSITE-ProRule" id="PRU00168"/>
    </source>
</evidence>
<name>A0A8H6YX22_9AGAR</name>
<dbReference type="SUPFAM" id="SSF48366">
    <property type="entry name" value="Ras GEF"/>
    <property type="match status" value="1"/>
</dbReference>
<evidence type="ECO:0000313" key="9">
    <source>
        <dbReference type="Proteomes" id="UP000620124"/>
    </source>
</evidence>
<dbReference type="CDD" id="cd06224">
    <property type="entry name" value="REM"/>
    <property type="match status" value="1"/>
</dbReference>
<dbReference type="Pfam" id="PF00018">
    <property type="entry name" value="SH3_1"/>
    <property type="match status" value="1"/>
</dbReference>
<comment type="caution">
    <text evidence="8">The sequence shown here is derived from an EMBL/GenBank/DDBJ whole genome shotgun (WGS) entry which is preliminary data.</text>
</comment>
<proteinExistence type="predicted"/>
<dbReference type="Proteomes" id="UP000620124">
    <property type="component" value="Unassembled WGS sequence"/>
</dbReference>
<dbReference type="InterPro" id="IPR008937">
    <property type="entry name" value="Ras-like_GEF"/>
</dbReference>
<evidence type="ECO:0000313" key="8">
    <source>
        <dbReference type="EMBL" id="KAF7365420.1"/>
    </source>
</evidence>
<evidence type="ECO:0000259" key="5">
    <source>
        <dbReference type="PROSITE" id="PS50002"/>
    </source>
</evidence>
<dbReference type="EMBL" id="JACAZI010000003">
    <property type="protein sequence ID" value="KAF7365420.1"/>
    <property type="molecule type" value="Genomic_DNA"/>
</dbReference>
<dbReference type="PROSITE" id="PS50002">
    <property type="entry name" value="SH3"/>
    <property type="match status" value="1"/>
</dbReference>
<dbReference type="SUPFAM" id="SSF50044">
    <property type="entry name" value="SH3-domain"/>
    <property type="match status" value="1"/>
</dbReference>
<protein>
    <recommendedName>
        <fullName evidence="10">Ras GEF</fullName>
    </recommendedName>
</protein>
<evidence type="ECO:0008006" key="10">
    <source>
        <dbReference type="Google" id="ProtNLM"/>
    </source>
</evidence>
<dbReference type="Gene3D" id="1.10.840.10">
    <property type="entry name" value="Ras guanine-nucleotide exchange factors catalytic domain"/>
    <property type="match status" value="1"/>
</dbReference>
<dbReference type="FunFam" id="2.30.30.40:FF:000072">
    <property type="entry name" value="Unconventional Myosin IB"/>
    <property type="match status" value="1"/>
</dbReference>
<dbReference type="SMART" id="SM00147">
    <property type="entry name" value="RasGEF"/>
    <property type="match status" value="1"/>
</dbReference>
<dbReference type="Gene3D" id="1.20.870.10">
    <property type="entry name" value="Son of sevenless (SoS) protein Chain: S domain 1"/>
    <property type="match status" value="1"/>
</dbReference>
<dbReference type="PROSITE" id="PS50009">
    <property type="entry name" value="RASGEF_CAT"/>
    <property type="match status" value="1"/>
</dbReference>
<dbReference type="InterPro" id="IPR001452">
    <property type="entry name" value="SH3_domain"/>
</dbReference>
<dbReference type="InterPro" id="IPR036028">
    <property type="entry name" value="SH3-like_dom_sf"/>
</dbReference>
<feature type="domain" description="N-terminal Ras-GEF" evidence="7">
    <location>
        <begin position="254"/>
        <end position="384"/>
    </location>
</feature>
<gene>
    <name evidence="8" type="ORF">MVEN_00414800</name>
</gene>
<dbReference type="InterPro" id="IPR000651">
    <property type="entry name" value="Ras-like_Gua-exchang_fac_N"/>
</dbReference>
<dbReference type="GO" id="GO:0005085">
    <property type="term" value="F:guanyl-nucleotide exchange factor activity"/>
    <property type="evidence" value="ECO:0007669"/>
    <property type="project" value="UniProtKB-KW"/>
</dbReference>
<evidence type="ECO:0000256" key="1">
    <source>
        <dbReference type="ARBA" id="ARBA00022443"/>
    </source>
</evidence>
<dbReference type="CDD" id="cd00155">
    <property type="entry name" value="RasGEF"/>
    <property type="match status" value="1"/>
</dbReference>
<dbReference type="GO" id="GO:0007265">
    <property type="term" value="P:Ras protein signal transduction"/>
    <property type="evidence" value="ECO:0007669"/>
    <property type="project" value="TreeGrafter"/>
</dbReference>
<dbReference type="PANTHER" id="PTHR23113:SF368">
    <property type="entry name" value="CELL DIVISION CONTROL PROTEIN 25"/>
    <property type="match status" value="1"/>
</dbReference>
<dbReference type="OrthoDB" id="546434at2759"/>
<dbReference type="InterPro" id="IPR001895">
    <property type="entry name" value="RASGEF_cat_dom"/>
</dbReference>
<dbReference type="InterPro" id="IPR036964">
    <property type="entry name" value="RASGEF_cat_dom_sf"/>
</dbReference>
<dbReference type="PROSITE" id="PS50212">
    <property type="entry name" value="RASGEF_NTER"/>
    <property type="match status" value="1"/>
</dbReference>
<dbReference type="CDD" id="cd11883">
    <property type="entry name" value="SH3_Sdc25"/>
    <property type="match status" value="1"/>
</dbReference>
<reference evidence="8" key="1">
    <citation type="submission" date="2020-05" db="EMBL/GenBank/DDBJ databases">
        <title>Mycena genomes resolve the evolution of fungal bioluminescence.</title>
        <authorList>
            <person name="Tsai I.J."/>
        </authorList>
    </citation>
    <scope>NUCLEOTIDE SEQUENCE</scope>
    <source>
        <strain evidence="8">CCC161011</strain>
    </source>
</reference>
<evidence type="ECO:0000259" key="7">
    <source>
        <dbReference type="PROSITE" id="PS50212"/>
    </source>
</evidence>
<organism evidence="8 9">
    <name type="scientific">Mycena venus</name>
    <dbReference type="NCBI Taxonomy" id="2733690"/>
    <lineage>
        <taxon>Eukaryota</taxon>
        <taxon>Fungi</taxon>
        <taxon>Dikarya</taxon>
        <taxon>Basidiomycota</taxon>
        <taxon>Agaricomycotina</taxon>
        <taxon>Agaricomycetes</taxon>
        <taxon>Agaricomycetidae</taxon>
        <taxon>Agaricales</taxon>
        <taxon>Marasmiineae</taxon>
        <taxon>Mycenaceae</taxon>
        <taxon>Mycena</taxon>
    </lineage>
</organism>
<dbReference type="InterPro" id="IPR023578">
    <property type="entry name" value="Ras_GEF_dom_sf"/>
</dbReference>
<dbReference type="PANTHER" id="PTHR23113">
    <property type="entry name" value="GUANINE NUCLEOTIDE EXCHANGE FACTOR"/>
    <property type="match status" value="1"/>
</dbReference>
<dbReference type="Gene3D" id="2.30.30.40">
    <property type="entry name" value="SH3 Domains"/>
    <property type="match status" value="1"/>
</dbReference>
<sequence>MSAPNPPTPPSPLAVFCRALYNYEAQDPSCLSFHQNDILELLTQEPTGWWDGLLGDKRGWFPSNHVVVLSDEEAELALSELPLPHRQTGTDFGGLRGVEGTPDAVYSPEIGDFWIPEVAPDGRIHYVNMKTGQRAEDLPNESDRAMEVALGRQGQPEESFAGSLTSYQSNENGALNNESYPSINDMILSPESPSLEADYMDADLPMYEEVASKAQSQSVNVRSKRNCTLPGDVPIEPVFLLQRTCDPTEITLDPDGAVRAGTVPALVERLTTHERADHTFIKTFLMTFKTFTTVEELFDLLVARFWIQPPPRMTEAEREEWVKLKQHVIQTRVLNILKSMVVDDDVLEKDEMFILDRMKEFITTEGVARSPAAKQLSTLIQRARQGVSTIKMITSPQGMPPPPIVPKSSKKLKLLDIDPLELARQLTIMESRLYQRIRPLDCLQRVWEQKTNNIDNIAVFLQTNDKIPLWVAESIIEKDDLRRRAGIIEYLISVADHCRTLQNFSAMAAIISGLNKSPVRRLHQTWAHVSPRSMAQFNTCEILMSSDRGLFSYRSLMKSAVPPCVPLLGISLSTLQFILEGYPDNLPAQGAQDSPANTLVNFQKRQKASEVIHEIKRWQQVPFNLHVIPSVQAYIEDSLNYLSDTPEFSERLEVISLDLEPMELEQEKMSRLLRESGFL</sequence>
<dbReference type="AlphaFoldDB" id="A0A8H6YX22"/>
<keyword evidence="9" id="KW-1185">Reference proteome</keyword>
<feature type="domain" description="Ras-GEF" evidence="6">
    <location>
        <begin position="418"/>
        <end position="662"/>
    </location>
</feature>
<dbReference type="Pfam" id="PF00618">
    <property type="entry name" value="RasGEF_N"/>
    <property type="match status" value="1"/>
</dbReference>
<dbReference type="Pfam" id="PF00617">
    <property type="entry name" value="RasGEF"/>
    <property type="match status" value="1"/>
</dbReference>
<keyword evidence="2 3" id="KW-0344">Guanine-nucleotide releasing factor</keyword>
<accession>A0A8H6YX22</accession>